<comment type="caution">
    <text evidence="2">The sequence shown here is derived from an EMBL/GenBank/DDBJ whole genome shotgun (WGS) entry which is preliminary data.</text>
</comment>
<evidence type="ECO:0000313" key="3">
    <source>
        <dbReference type="Proteomes" id="UP000231987"/>
    </source>
</evidence>
<gene>
    <name evidence="2" type="ORF">CEJ86_22365</name>
</gene>
<sequence>MRPLLGILVALLAIGAEHSNAAAGEEAMQDSTEYIPTLREIMTKIELSRSKLWYSVKLRNWMLARYQLGKVKAEFGAATRFHLLPASALAGTNNVVDLIESSIRAKDDELFEESFSKMTAECNNCHKAVGKSFLHVGTPSASPLP</sequence>
<dbReference type="RefSeq" id="WP_100673472.1">
    <property type="nucleotide sequence ID" value="NZ_NJGD01000011.1"/>
</dbReference>
<dbReference type="EMBL" id="NJGD01000011">
    <property type="protein sequence ID" value="PJR13144.1"/>
    <property type="molecule type" value="Genomic_DNA"/>
</dbReference>
<feature type="chain" id="PRO_5014435509" description="Cytochrome c" evidence="1">
    <location>
        <begin position="22"/>
        <end position="145"/>
    </location>
</feature>
<keyword evidence="1" id="KW-0732">Signal</keyword>
<reference evidence="2 3" key="1">
    <citation type="submission" date="2017-06" db="EMBL/GenBank/DDBJ databases">
        <title>Ensifer strains isolated from leguminous trees and herbs display diverse denitrification phenotypes with some acting as strong N2O sinks.</title>
        <authorList>
            <person name="Woliy K."/>
            <person name="Mania D."/>
            <person name="Bakken L.R."/>
            <person name="Frostegard A."/>
        </authorList>
    </citation>
    <scope>NUCLEOTIDE SEQUENCE [LARGE SCALE GENOMIC DNA]</scope>
    <source>
        <strain evidence="2 3">AC50a</strain>
    </source>
</reference>
<protein>
    <recommendedName>
        <fullName evidence="4">Cytochrome c</fullName>
    </recommendedName>
</protein>
<evidence type="ECO:0008006" key="4">
    <source>
        <dbReference type="Google" id="ProtNLM"/>
    </source>
</evidence>
<name>A0A2J0YYB2_RHIML</name>
<dbReference type="AlphaFoldDB" id="A0A2J0YYB2"/>
<evidence type="ECO:0000313" key="2">
    <source>
        <dbReference type="EMBL" id="PJR13144.1"/>
    </source>
</evidence>
<dbReference type="Proteomes" id="UP000231987">
    <property type="component" value="Unassembled WGS sequence"/>
</dbReference>
<feature type="signal peptide" evidence="1">
    <location>
        <begin position="1"/>
        <end position="21"/>
    </location>
</feature>
<evidence type="ECO:0000256" key="1">
    <source>
        <dbReference type="SAM" id="SignalP"/>
    </source>
</evidence>
<proteinExistence type="predicted"/>
<accession>A0A2J0YYB2</accession>
<organism evidence="2 3">
    <name type="scientific">Rhizobium meliloti</name>
    <name type="common">Ensifer meliloti</name>
    <name type="synonym">Sinorhizobium meliloti</name>
    <dbReference type="NCBI Taxonomy" id="382"/>
    <lineage>
        <taxon>Bacteria</taxon>
        <taxon>Pseudomonadati</taxon>
        <taxon>Pseudomonadota</taxon>
        <taxon>Alphaproteobacteria</taxon>
        <taxon>Hyphomicrobiales</taxon>
        <taxon>Rhizobiaceae</taxon>
        <taxon>Sinorhizobium/Ensifer group</taxon>
        <taxon>Sinorhizobium</taxon>
    </lineage>
</organism>